<organism evidence="1 2">
    <name type="scientific">Gossypium arboreum</name>
    <name type="common">Tree cotton</name>
    <name type="synonym">Gossypium nanking</name>
    <dbReference type="NCBI Taxonomy" id="29729"/>
    <lineage>
        <taxon>Eukaryota</taxon>
        <taxon>Viridiplantae</taxon>
        <taxon>Streptophyta</taxon>
        <taxon>Embryophyta</taxon>
        <taxon>Tracheophyta</taxon>
        <taxon>Spermatophyta</taxon>
        <taxon>Magnoliopsida</taxon>
        <taxon>eudicotyledons</taxon>
        <taxon>Gunneridae</taxon>
        <taxon>Pentapetalae</taxon>
        <taxon>rosids</taxon>
        <taxon>malvids</taxon>
        <taxon>Malvales</taxon>
        <taxon>Malvaceae</taxon>
        <taxon>Malvoideae</taxon>
        <taxon>Gossypium</taxon>
    </lineage>
</organism>
<reference evidence="1 2" key="1">
    <citation type="submission" date="2023-03" db="EMBL/GenBank/DDBJ databases">
        <title>WGS of Gossypium arboreum.</title>
        <authorList>
            <person name="Yu D."/>
        </authorList>
    </citation>
    <scope>NUCLEOTIDE SEQUENCE [LARGE SCALE GENOMIC DNA]</scope>
    <source>
        <tissue evidence="1">Leaf</tissue>
    </source>
</reference>
<proteinExistence type="predicted"/>
<protein>
    <submittedName>
        <fullName evidence="1">Uncharacterized protein</fullName>
    </submittedName>
</protein>
<gene>
    <name evidence="1" type="ORF">PVK06_019483</name>
</gene>
<name>A0ABR0PJW2_GOSAR</name>
<keyword evidence="2" id="KW-1185">Reference proteome</keyword>
<evidence type="ECO:0000313" key="2">
    <source>
        <dbReference type="Proteomes" id="UP001358586"/>
    </source>
</evidence>
<dbReference type="EMBL" id="JARKNE010000006">
    <property type="protein sequence ID" value="KAK5824702.1"/>
    <property type="molecule type" value="Genomic_DNA"/>
</dbReference>
<evidence type="ECO:0000313" key="1">
    <source>
        <dbReference type="EMBL" id="KAK5824702.1"/>
    </source>
</evidence>
<sequence>MDHLRLCGLRDKMSSPVTVSTKANIPKALFEMSKEVVDQNESMETRGRVRKISRSRDMLSALDGRVAKLDGSIGDMKETLKEVAGCTTKLETRHD</sequence>
<dbReference type="Proteomes" id="UP001358586">
    <property type="component" value="Chromosome 6"/>
</dbReference>
<comment type="caution">
    <text evidence="1">The sequence shown here is derived from an EMBL/GenBank/DDBJ whole genome shotgun (WGS) entry which is preliminary data.</text>
</comment>
<accession>A0ABR0PJW2</accession>